<sequence>MTVKLGKDVDTRVSKFLYSALVYKRRQQYSPYSDKKKLCPNLCSGYMELKDLTFD</sequence>
<proteinExistence type="predicted"/>
<name>A0A9P0ADW6_BEMTA</name>
<protein>
    <submittedName>
        <fullName evidence="1">Uncharacterized protein</fullName>
    </submittedName>
</protein>
<reference evidence="1" key="1">
    <citation type="submission" date="2021-12" db="EMBL/GenBank/DDBJ databases">
        <authorList>
            <person name="King R."/>
        </authorList>
    </citation>
    <scope>NUCLEOTIDE SEQUENCE</scope>
</reference>
<dbReference type="Proteomes" id="UP001152759">
    <property type="component" value="Chromosome 4"/>
</dbReference>
<accession>A0A9P0ADW6</accession>
<dbReference type="EMBL" id="OU963865">
    <property type="protein sequence ID" value="CAH0388708.1"/>
    <property type="molecule type" value="Genomic_DNA"/>
</dbReference>
<organism evidence="1 2">
    <name type="scientific">Bemisia tabaci</name>
    <name type="common">Sweetpotato whitefly</name>
    <name type="synonym">Aleurodes tabaci</name>
    <dbReference type="NCBI Taxonomy" id="7038"/>
    <lineage>
        <taxon>Eukaryota</taxon>
        <taxon>Metazoa</taxon>
        <taxon>Ecdysozoa</taxon>
        <taxon>Arthropoda</taxon>
        <taxon>Hexapoda</taxon>
        <taxon>Insecta</taxon>
        <taxon>Pterygota</taxon>
        <taxon>Neoptera</taxon>
        <taxon>Paraneoptera</taxon>
        <taxon>Hemiptera</taxon>
        <taxon>Sternorrhyncha</taxon>
        <taxon>Aleyrodoidea</taxon>
        <taxon>Aleyrodidae</taxon>
        <taxon>Aleyrodinae</taxon>
        <taxon>Bemisia</taxon>
    </lineage>
</organism>
<keyword evidence="2" id="KW-1185">Reference proteome</keyword>
<dbReference type="AlphaFoldDB" id="A0A9P0ADW6"/>
<gene>
    <name evidence="1" type="ORF">BEMITA_LOCUS7604</name>
</gene>
<evidence type="ECO:0000313" key="2">
    <source>
        <dbReference type="Proteomes" id="UP001152759"/>
    </source>
</evidence>
<evidence type="ECO:0000313" key="1">
    <source>
        <dbReference type="EMBL" id="CAH0388708.1"/>
    </source>
</evidence>